<keyword evidence="16" id="KW-0675">Receptor</keyword>
<evidence type="ECO:0000256" key="16">
    <source>
        <dbReference type="ARBA" id="ARBA00023170"/>
    </source>
</evidence>
<dbReference type="AlphaFoldDB" id="A0A978U8R0"/>
<keyword evidence="9" id="KW-0430">Lectin</keyword>
<dbReference type="GO" id="GO:0030246">
    <property type="term" value="F:carbohydrate binding"/>
    <property type="evidence" value="ECO:0007669"/>
    <property type="project" value="UniProtKB-KW"/>
</dbReference>
<keyword evidence="14 20" id="KW-0472">Membrane</keyword>
<feature type="transmembrane region" description="Helical" evidence="20">
    <location>
        <begin position="7"/>
        <end position="31"/>
    </location>
</feature>
<evidence type="ECO:0000256" key="14">
    <source>
        <dbReference type="ARBA" id="ARBA00023136"/>
    </source>
</evidence>
<reference evidence="22" key="1">
    <citation type="journal article" date="2021" name="Front. Plant Sci.">
        <title>Chromosome-Scale Genome Assembly for Chinese Sour Jujube and Insights Into Its Genome Evolution and Domestication Signature.</title>
        <authorList>
            <person name="Shen L.-Y."/>
            <person name="Luo H."/>
            <person name="Wang X.-L."/>
            <person name="Wang X.-M."/>
            <person name="Qiu X.-J."/>
            <person name="Liu H."/>
            <person name="Zhou S.-S."/>
            <person name="Jia K.-H."/>
            <person name="Nie S."/>
            <person name="Bao Y.-T."/>
            <person name="Zhang R.-G."/>
            <person name="Yun Q.-Z."/>
            <person name="Chai Y.-H."/>
            <person name="Lu J.-Y."/>
            <person name="Li Y."/>
            <person name="Zhao S.-W."/>
            <person name="Mao J.-F."/>
            <person name="Jia S.-G."/>
            <person name="Mao Y.-M."/>
        </authorList>
    </citation>
    <scope>NUCLEOTIDE SEQUENCE</scope>
    <source>
        <strain evidence="22">AT0</strain>
        <tissue evidence="22">Leaf</tissue>
    </source>
</reference>
<evidence type="ECO:0000256" key="11">
    <source>
        <dbReference type="ARBA" id="ARBA00022777"/>
    </source>
</evidence>
<sequence length="429" mass="47902">MVSRKSFIYILFCIIIHSYLVVSDSASLATIHQGNTLNSSQTLISSKGYFSLGFFSIEKYSGSNTIKTWYLGINYINFPGGTNETNRVWIANRDKPIYNDSGILTLDRMGKLMISYKGGDPIVLYKGSKFAAVNTSATLLDNGNFVLREMNSNGSAGMVLWESFAYPTDTLLPGMKLGVSHKTGQRWSLTSWLADDTPATGAFTLEWDPKGVQLVMRRQGMIYWNSGAIKRDSFGGGTFFDFVSSTSIYDLKNVTNEEEEYFTYSVNNEYDEQYRKGKSKLLLDYKGLLQDADRLQIINVEECYGYNTDDGCAKWEQPKCRGSNMKFETRSGGFTKPAGDYDMGVYDNNGSLSRSDCRAQCWNDCDCLGFRANGGTGCLFWRGKDLKFEQDYSGATVRLDLLVKSSSGESLSSKSLSWNSNASINQNIV</sequence>
<dbReference type="SMART" id="SM00108">
    <property type="entry name" value="B_lectin"/>
    <property type="match status" value="1"/>
</dbReference>
<dbReference type="PANTHER" id="PTHR32444:SF128">
    <property type="entry name" value="CURCULIN-LIKE (MANNOSE-BINDING) LECTIN FAMILY PROTEIN"/>
    <property type="match status" value="1"/>
</dbReference>
<evidence type="ECO:0000256" key="13">
    <source>
        <dbReference type="ARBA" id="ARBA00022989"/>
    </source>
</evidence>
<evidence type="ECO:0000256" key="8">
    <source>
        <dbReference type="ARBA" id="ARBA00022729"/>
    </source>
</evidence>
<evidence type="ECO:0000259" key="21">
    <source>
        <dbReference type="PROSITE" id="PS50927"/>
    </source>
</evidence>
<evidence type="ECO:0000256" key="9">
    <source>
        <dbReference type="ARBA" id="ARBA00022734"/>
    </source>
</evidence>
<evidence type="ECO:0000256" key="10">
    <source>
        <dbReference type="ARBA" id="ARBA00022741"/>
    </source>
</evidence>
<dbReference type="CDD" id="cd00028">
    <property type="entry name" value="B_lectin"/>
    <property type="match status" value="1"/>
</dbReference>
<dbReference type="Pfam" id="PF08276">
    <property type="entry name" value="PAN_2"/>
    <property type="match status" value="1"/>
</dbReference>
<dbReference type="PANTHER" id="PTHR32444">
    <property type="entry name" value="BULB-TYPE LECTIN DOMAIN-CONTAINING PROTEIN"/>
    <property type="match status" value="1"/>
</dbReference>
<keyword evidence="13 20" id="KW-1133">Transmembrane helix</keyword>
<dbReference type="Gene3D" id="2.90.10.10">
    <property type="entry name" value="Bulb-type lectin domain"/>
    <property type="match status" value="1"/>
</dbReference>
<evidence type="ECO:0000256" key="4">
    <source>
        <dbReference type="ARBA" id="ARBA00022527"/>
    </source>
</evidence>
<dbReference type="EC" id="2.7.11.1" evidence="2"/>
<comment type="caution">
    <text evidence="22">The sequence shown here is derived from an EMBL/GenBank/DDBJ whole genome shotgun (WGS) entry which is preliminary data.</text>
</comment>
<dbReference type="PROSITE" id="PS50927">
    <property type="entry name" value="BULB_LECTIN"/>
    <property type="match status" value="1"/>
</dbReference>
<comment type="catalytic activity">
    <reaction evidence="18">
        <text>L-threonyl-[protein] + ATP = O-phospho-L-threonyl-[protein] + ADP + H(+)</text>
        <dbReference type="Rhea" id="RHEA:46608"/>
        <dbReference type="Rhea" id="RHEA-COMP:11060"/>
        <dbReference type="Rhea" id="RHEA-COMP:11605"/>
        <dbReference type="ChEBI" id="CHEBI:15378"/>
        <dbReference type="ChEBI" id="CHEBI:30013"/>
        <dbReference type="ChEBI" id="CHEBI:30616"/>
        <dbReference type="ChEBI" id="CHEBI:61977"/>
        <dbReference type="ChEBI" id="CHEBI:456216"/>
        <dbReference type="EC" id="2.7.11.1"/>
    </reaction>
</comment>
<dbReference type="GO" id="GO:0005524">
    <property type="term" value="F:ATP binding"/>
    <property type="evidence" value="ECO:0007669"/>
    <property type="project" value="UniProtKB-KW"/>
</dbReference>
<keyword evidence="8" id="KW-0732">Signal</keyword>
<evidence type="ECO:0000256" key="2">
    <source>
        <dbReference type="ARBA" id="ARBA00012513"/>
    </source>
</evidence>
<keyword evidence="7 20" id="KW-0812">Transmembrane</keyword>
<keyword evidence="15" id="KW-1015">Disulfide bond</keyword>
<keyword evidence="17" id="KW-0325">Glycoprotein</keyword>
<keyword evidence="3" id="KW-1003">Cell membrane</keyword>
<evidence type="ECO:0000256" key="6">
    <source>
        <dbReference type="ARBA" id="ARBA00022679"/>
    </source>
</evidence>
<name>A0A978U8R0_ZIZJJ</name>
<evidence type="ECO:0000313" key="23">
    <source>
        <dbReference type="Proteomes" id="UP000813462"/>
    </source>
</evidence>
<dbReference type="Pfam" id="PF01453">
    <property type="entry name" value="B_lectin"/>
    <property type="match status" value="1"/>
</dbReference>
<evidence type="ECO:0000256" key="7">
    <source>
        <dbReference type="ARBA" id="ARBA00022692"/>
    </source>
</evidence>
<organism evidence="22 23">
    <name type="scientific">Ziziphus jujuba var. spinosa</name>
    <dbReference type="NCBI Taxonomy" id="714518"/>
    <lineage>
        <taxon>Eukaryota</taxon>
        <taxon>Viridiplantae</taxon>
        <taxon>Streptophyta</taxon>
        <taxon>Embryophyta</taxon>
        <taxon>Tracheophyta</taxon>
        <taxon>Spermatophyta</taxon>
        <taxon>Magnoliopsida</taxon>
        <taxon>eudicotyledons</taxon>
        <taxon>Gunneridae</taxon>
        <taxon>Pentapetalae</taxon>
        <taxon>rosids</taxon>
        <taxon>fabids</taxon>
        <taxon>Rosales</taxon>
        <taxon>Rhamnaceae</taxon>
        <taxon>Paliureae</taxon>
        <taxon>Ziziphus</taxon>
    </lineage>
</organism>
<gene>
    <name evidence="22" type="ORF">FEM48_ZijujUnG0076800</name>
</gene>
<protein>
    <recommendedName>
        <fullName evidence="2">non-specific serine/threonine protein kinase</fullName>
        <ecNumber evidence="2">2.7.11.1</ecNumber>
    </recommendedName>
</protein>
<dbReference type="GO" id="GO:0004674">
    <property type="term" value="F:protein serine/threonine kinase activity"/>
    <property type="evidence" value="ECO:0007669"/>
    <property type="project" value="UniProtKB-KW"/>
</dbReference>
<evidence type="ECO:0000256" key="15">
    <source>
        <dbReference type="ARBA" id="ARBA00023157"/>
    </source>
</evidence>
<feature type="domain" description="Bulb-type lectin" evidence="21">
    <location>
        <begin position="28"/>
        <end position="160"/>
    </location>
</feature>
<keyword evidence="12" id="KW-0067">ATP-binding</keyword>
<dbReference type="SUPFAM" id="SSF51110">
    <property type="entry name" value="alpha-D-mannose-specific plant lectins"/>
    <property type="match status" value="1"/>
</dbReference>
<dbReference type="FunFam" id="2.90.10.10:FF:000009">
    <property type="entry name" value="Receptor-like serine/threonine-protein kinase SD1-8"/>
    <property type="match status" value="1"/>
</dbReference>
<dbReference type="InterPro" id="IPR001480">
    <property type="entry name" value="Bulb-type_lectin_dom"/>
</dbReference>
<keyword evidence="10" id="KW-0547">Nucleotide-binding</keyword>
<evidence type="ECO:0000256" key="20">
    <source>
        <dbReference type="SAM" id="Phobius"/>
    </source>
</evidence>
<evidence type="ECO:0000313" key="22">
    <source>
        <dbReference type="EMBL" id="KAH7510858.1"/>
    </source>
</evidence>
<evidence type="ECO:0000256" key="3">
    <source>
        <dbReference type="ARBA" id="ARBA00022475"/>
    </source>
</evidence>
<evidence type="ECO:0000256" key="17">
    <source>
        <dbReference type="ARBA" id="ARBA00023180"/>
    </source>
</evidence>
<proteinExistence type="predicted"/>
<keyword evidence="6" id="KW-0808">Transferase</keyword>
<evidence type="ECO:0000256" key="12">
    <source>
        <dbReference type="ARBA" id="ARBA00022840"/>
    </source>
</evidence>
<comment type="subcellular location">
    <subcellularLocation>
        <location evidence="1">Cell membrane</location>
        <topology evidence="1">Single-pass type I membrane protein</topology>
    </subcellularLocation>
</comment>
<dbReference type="GO" id="GO:0005886">
    <property type="term" value="C:plasma membrane"/>
    <property type="evidence" value="ECO:0007669"/>
    <property type="project" value="UniProtKB-SubCell"/>
</dbReference>
<accession>A0A978U8R0</accession>
<dbReference type="EMBL" id="JAEACU010000300">
    <property type="protein sequence ID" value="KAH7510858.1"/>
    <property type="molecule type" value="Genomic_DNA"/>
</dbReference>
<dbReference type="InterPro" id="IPR036426">
    <property type="entry name" value="Bulb-type_lectin_dom_sf"/>
</dbReference>
<evidence type="ECO:0000256" key="5">
    <source>
        <dbReference type="ARBA" id="ARBA00022553"/>
    </source>
</evidence>
<evidence type="ECO:0000256" key="18">
    <source>
        <dbReference type="ARBA" id="ARBA00047899"/>
    </source>
</evidence>
<keyword evidence="4" id="KW-0723">Serine/threonine-protein kinase</keyword>
<keyword evidence="5" id="KW-0597">Phosphoprotein</keyword>
<comment type="catalytic activity">
    <reaction evidence="19">
        <text>L-seryl-[protein] + ATP = O-phospho-L-seryl-[protein] + ADP + H(+)</text>
        <dbReference type="Rhea" id="RHEA:17989"/>
        <dbReference type="Rhea" id="RHEA-COMP:9863"/>
        <dbReference type="Rhea" id="RHEA-COMP:11604"/>
        <dbReference type="ChEBI" id="CHEBI:15378"/>
        <dbReference type="ChEBI" id="CHEBI:29999"/>
        <dbReference type="ChEBI" id="CHEBI:30616"/>
        <dbReference type="ChEBI" id="CHEBI:83421"/>
        <dbReference type="ChEBI" id="CHEBI:456216"/>
        <dbReference type="EC" id="2.7.11.1"/>
    </reaction>
</comment>
<evidence type="ECO:0000256" key="19">
    <source>
        <dbReference type="ARBA" id="ARBA00048679"/>
    </source>
</evidence>
<dbReference type="Proteomes" id="UP000813462">
    <property type="component" value="Unassembled WGS sequence"/>
</dbReference>
<evidence type="ECO:0000256" key="1">
    <source>
        <dbReference type="ARBA" id="ARBA00004251"/>
    </source>
</evidence>
<dbReference type="InterPro" id="IPR003609">
    <property type="entry name" value="Pan_app"/>
</dbReference>
<keyword evidence="11" id="KW-0418">Kinase</keyword>